<evidence type="ECO:0000313" key="2">
    <source>
        <dbReference type="EMBL" id="MEQ2158297.1"/>
    </source>
</evidence>
<organism evidence="2 3">
    <name type="scientific">Goodea atripinnis</name>
    <dbReference type="NCBI Taxonomy" id="208336"/>
    <lineage>
        <taxon>Eukaryota</taxon>
        <taxon>Metazoa</taxon>
        <taxon>Chordata</taxon>
        <taxon>Craniata</taxon>
        <taxon>Vertebrata</taxon>
        <taxon>Euteleostomi</taxon>
        <taxon>Actinopterygii</taxon>
        <taxon>Neopterygii</taxon>
        <taxon>Teleostei</taxon>
        <taxon>Neoteleostei</taxon>
        <taxon>Acanthomorphata</taxon>
        <taxon>Ovalentaria</taxon>
        <taxon>Atherinomorphae</taxon>
        <taxon>Cyprinodontiformes</taxon>
        <taxon>Goodeidae</taxon>
        <taxon>Goodea</taxon>
    </lineage>
</organism>
<evidence type="ECO:0000313" key="3">
    <source>
        <dbReference type="Proteomes" id="UP001476798"/>
    </source>
</evidence>
<reference evidence="2 3" key="1">
    <citation type="submission" date="2021-06" db="EMBL/GenBank/DDBJ databases">
        <authorList>
            <person name="Palmer J.M."/>
        </authorList>
    </citation>
    <scope>NUCLEOTIDE SEQUENCE [LARGE SCALE GENOMIC DNA]</scope>
    <source>
        <strain evidence="2 3">GA_2019</strain>
        <tissue evidence="2">Muscle</tissue>
    </source>
</reference>
<sequence>DAREMVLFLIGGLELIVNLLKSTNNEVLTSIGAVVSKLAKDKEILGVLTDLGVVPLLAELTNTLYFPYSFFRNQLIRIILMVKNLFLFSSLQTDNRLRCNLAEAIGHCCMWSTNRASFGEFGAIGHLVRYLKSKDRSVLLSAAMALYQLSKEPNNIITMHEEGVVQVS</sequence>
<dbReference type="PROSITE" id="PS50176">
    <property type="entry name" value="ARM_REPEAT"/>
    <property type="match status" value="2"/>
</dbReference>
<dbReference type="Gene3D" id="1.25.10.10">
    <property type="entry name" value="Leucine-rich Repeat Variant"/>
    <property type="match status" value="1"/>
</dbReference>
<accession>A0ABV0MGS2</accession>
<dbReference type="SUPFAM" id="SSF48371">
    <property type="entry name" value="ARM repeat"/>
    <property type="match status" value="1"/>
</dbReference>
<evidence type="ECO:0008006" key="4">
    <source>
        <dbReference type="Google" id="ProtNLM"/>
    </source>
</evidence>
<dbReference type="EMBL" id="JAHRIO010000636">
    <property type="protein sequence ID" value="MEQ2158297.1"/>
    <property type="molecule type" value="Genomic_DNA"/>
</dbReference>
<comment type="caution">
    <text evidence="2">The sequence shown here is derived from an EMBL/GenBank/DDBJ whole genome shotgun (WGS) entry which is preliminary data.</text>
</comment>
<dbReference type="PANTHER" id="PTHR46241">
    <property type="entry name" value="ARMADILLO REPEAT-CONTAINING PROTEIN 4 ARMC4"/>
    <property type="match status" value="1"/>
</dbReference>
<keyword evidence="3" id="KW-1185">Reference proteome</keyword>
<evidence type="ECO:0000256" key="1">
    <source>
        <dbReference type="PROSITE-ProRule" id="PRU00259"/>
    </source>
</evidence>
<dbReference type="InterPro" id="IPR000225">
    <property type="entry name" value="Armadillo"/>
</dbReference>
<feature type="repeat" description="ARM" evidence="1">
    <location>
        <begin position="11"/>
        <end position="43"/>
    </location>
</feature>
<gene>
    <name evidence="2" type="ORF">GOODEAATRI_010729</name>
</gene>
<feature type="repeat" description="ARM" evidence="1">
    <location>
        <begin position="122"/>
        <end position="155"/>
    </location>
</feature>
<dbReference type="InterPro" id="IPR016024">
    <property type="entry name" value="ARM-type_fold"/>
</dbReference>
<dbReference type="InterPro" id="IPR011989">
    <property type="entry name" value="ARM-like"/>
</dbReference>
<dbReference type="Proteomes" id="UP001476798">
    <property type="component" value="Unassembled WGS sequence"/>
</dbReference>
<proteinExistence type="predicted"/>
<dbReference type="PANTHER" id="PTHR46241:SF1">
    <property type="entry name" value="OUTER DYNEIN ARM-DOCKING COMPLEX SUBUNIT 2"/>
    <property type="match status" value="1"/>
</dbReference>
<protein>
    <recommendedName>
        <fullName evidence="4">Armadillo repeat-containing protein 8</fullName>
    </recommendedName>
</protein>
<feature type="non-terminal residue" evidence="2">
    <location>
        <position position="1"/>
    </location>
</feature>
<name>A0ABV0MGS2_9TELE</name>